<dbReference type="AlphaFoldDB" id="A0A2P2NIL5"/>
<protein>
    <submittedName>
        <fullName evidence="1">Uncharacterized protein</fullName>
    </submittedName>
</protein>
<proteinExistence type="predicted"/>
<accession>A0A2P2NIL5</accession>
<dbReference type="EMBL" id="GGEC01061799">
    <property type="protein sequence ID" value="MBX42283.1"/>
    <property type="molecule type" value="Transcribed_RNA"/>
</dbReference>
<organism evidence="1">
    <name type="scientific">Rhizophora mucronata</name>
    <name type="common">Asiatic mangrove</name>
    <dbReference type="NCBI Taxonomy" id="61149"/>
    <lineage>
        <taxon>Eukaryota</taxon>
        <taxon>Viridiplantae</taxon>
        <taxon>Streptophyta</taxon>
        <taxon>Embryophyta</taxon>
        <taxon>Tracheophyta</taxon>
        <taxon>Spermatophyta</taxon>
        <taxon>Magnoliopsida</taxon>
        <taxon>eudicotyledons</taxon>
        <taxon>Gunneridae</taxon>
        <taxon>Pentapetalae</taxon>
        <taxon>rosids</taxon>
        <taxon>fabids</taxon>
        <taxon>Malpighiales</taxon>
        <taxon>Rhizophoraceae</taxon>
        <taxon>Rhizophora</taxon>
    </lineage>
</organism>
<sequence length="47" mass="5684">MYTNISFFVYKSSERPIKRITTRLRDQRKIQVPLASRQQVSKLQQEN</sequence>
<name>A0A2P2NIL5_RHIMU</name>
<evidence type="ECO:0000313" key="1">
    <source>
        <dbReference type="EMBL" id="MBX42283.1"/>
    </source>
</evidence>
<reference evidence="1" key="1">
    <citation type="submission" date="2018-02" db="EMBL/GenBank/DDBJ databases">
        <title>Rhizophora mucronata_Transcriptome.</title>
        <authorList>
            <person name="Meera S.P."/>
            <person name="Sreeshan A."/>
            <person name="Augustine A."/>
        </authorList>
    </citation>
    <scope>NUCLEOTIDE SEQUENCE</scope>
    <source>
        <tissue evidence="1">Leaf</tissue>
    </source>
</reference>